<dbReference type="GO" id="GO:0048019">
    <property type="term" value="F:receptor antagonist activity"/>
    <property type="evidence" value="ECO:0007669"/>
    <property type="project" value="TreeGrafter"/>
</dbReference>
<dbReference type="AlphaFoldDB" id="A0A914AE85"/>
<keyword evidence="4" id="KW-0964">Secreted</keyword>
<organism evidence="12 13">
    <name type="scientific">Patiria miniata</name>
    <name type="common">Bat star</name>
    <name type="synonym">Asterina miniata</name>
    <dbReference type="NCBI Taxonomy" id="46514"/>
    <lineage>
        <taxon>Eukaryota</taxon>
        <taxon>Metazoa</taxon>
        <taxon>Echinodermata</taxon>
        <taxon>Eleutherozoa</taxon>
        <taxon>Asterozoa</taxon>
        <taxon>Asteroidea</taxon>
        <taxon>Valvatacea</taxon>
        <taxon>Valvatida</taxon>
        <taxon>Asterinidae</taxon>
        <taxon>Patiria</taxon>
    </lineage>
</organism>
<keyword evidence="5" id="KW-0879">Wnt signaling pathway</keyword>
<evidence type="ECO:0000256" key="4">
    <source>
        <dbReference type="ARBA" id="ARBA00022525"/>
    </source>
</evidence>
<feature type="domain" description="Dickkopf N-terminal cysteine-rich" evidence="10">
    <location>
        <begin position="86"/>
        <end position="135"/>
    </location>
</feature>
<dbReference type="GO" id="GO:0039706">
    <property type="term" value="F:co-receptor binding"/>
    <property type="evidence" value="ECO:0007669"/>
    <property type="project" value="TreeGrafter"/>
</dbReference>
<dbReference type="OMA" id="VPKEMRY"/>
<name>A0A914AE85_PATMI</name>
<evidence type="ECO:0000256" key="8">
    <source>
        <dbReference type="SAM" id="MobiDB-lite"/>
    </source>
</evidence>
<evidence type="ECO:0000256" key="9">
    <source>
        <dbReference type="SAM" id="Phobius"/>
    </source>
</evidence>
<dbReference type="PANTHER" id="PTHR12113">
    <property type="entry name" value="DICKKOPF3-LIKE 3"/>
    <property type="match status" value="1"/>
</dbReference>
<dbReference type="GO" id="GO:0090090">
    <property type="term" value="P:negative regulation of canonical Wnt signaling pathway"/>
    <property type="evidence" value="ECO:0007669"/>
    <property type="project" value="TreeGrafter"/>
</dbReference>
<keyword evidence="9" id="KW-0812">Transmembrane</keyword>
<sequence>MKTAVLSVACCTMKVAVVVMLFAIVFTNGVYVQDRRRELLRDGSSESSERRGTQDESMQPELDQNSAESEITSPKRKPFQRTLVLCNRDDECEDKSFCHGGEGHKSCLPCRRSRRRCQRNGMCCYGNVCRQGRCVPKEMRYDSSYAKAIPSESEEESISQHTRDNMRKLREDEVCEATEQCAQGLCCAQHFWTRICKPILVEGDVCTKKRDRLTAVFQRCQCGESLSCKRHPSKEIRYHTCQLIKTRKRPAKEDDEDGDNENEEPALRIEVQLANDGVQHDWNEETDNSKSHGPDPEKVDYRSEDQSVSENHWGGDEDQTEEEQTEESVSELIVAARNQTGSIQPVTNIIEVL</sequence>
<feature type="compositionally biased region" description="Acidic residues" evidence="8">
    <location>
        <begin position="316"/>
        <end position="329"/>
    </location>
</feature>
<dbReference type="Pfam" id="PF21481">
    <property type="entry name" value="DIKK1-2-4_C-subdom1"/>
    <property type="match status" value="1"/>
</dbReference>
<feature type="transmembrane region" description="Helical" evidence="9">
    <location>
        <begin position="6"/>
        <end position="31"/>
    </location>
</feature>
<dbReference type="GO" id="GO:0005615">
    <property type="term" value="C:extracellular space"/>
    <property type="evidence" value="ECO:0007669"/>
    <property type="project" value="TreeGrafter"/>
</dbReference>
<feature type="domain" description="Dickkopf-related protein 1/2/4 C-terminal subdomain 1" evidence="11">
    <location>
        <begin position="173"/>
        <end position="200"/>
    </location>
</feature>
<evidence type="ECO:0000313" key="12">
    <source>
        <dbReference type="EnsemblMetazoa" id="XP_038062107.1"/>
    </source>
</evidence>
<reference evidence="12" key="1">
    <citation type="submission" date="2022-11" db="UniProtKB">
        <authorList>
            <consortium name="EnsemblMetazoa"/>
        </authorList>
    </citation>
    <scope>IDENTIFICATION</scope>
</reference>
<dbReference type="GO" id="GO:0016055">
    <property type="term" value="P:Wnt signaling pathway"/>
    <property type="evidence" value="ECO:0007669"/>
    <property type="project" value="UniProtKB-KW"/>
</dbReference>
<evidence type="ECO:0000256" key="5">
    <source>
        <dbReference type="ARBA" id="ARBA00022687"/>
    </source>
</evidence>
<keyword evidence="3" id="KW-0217">Developmental protein</keyword>
<evidence type="ECO:0000259" key="10">
    <source>
        <dbReference type="Pfam" id="PF04706"/>
    </source>
</evidence>
<evidence type="ECO:0000256" key="6">
    <source>
        <dbReference type="ARBA" id="ARBA00022729"/>
    </source>
</evidence>
<dbReference type="RefSeq" id="XP_038062107.1">
    <property type="nucleotide sequence ID" value="XM_038206179.1"/>
</dbReference>
<dbReference type="PANTHER" id="PTHR12113:SF6">
    <property type="entry name" value="DICKKOPF N-TERMINAL CYSTEINE-RICH DOMAIN-CONTAINING PROTEIN"/>
    <property type="match status" value="1"/>
</dbReference>
<evidence type="ECO:0000313" key="13">
    <source>
        <dbReference type="Proteomes" id="UP000887568"/>
    </source>
</evidence>
<dbReference type="GeneID" id="119732602"/>
<keyword evidence="6" id="KW-0732">Signal</keyword>
<keyword evidence="13" id="KW-1185">Reference proteome</keyword>
<evidence type="ECO:0000256" key="3">
    <source>
        <dbReference type="ARBA" id="ARBA00022473"/>
    </source>
</evidence>
<dbReference type="InterPro" id="IPR006796">
    <property type="entry name" value="Dickkopf_N"/>
</dbReference>
<evidence type="ECO:0000256" key="2">
    <source>
        <dbReference type="ARBA" id="ARBA00010842"/>
    </source>
</evidence>
<feature type="compositionally biased region" description="Basic and acidic residues" evidence="8">
    <location>
        <begin position="281"/>
        <end position="305"/>
    </location>
</feature>
<dbReference type="CDD" id="cd23012">
    <property type="entry name" value="Dkk_Cys2"/>
    <property type="match status" value="1"/>
</dbReference>
<proteinExistence type="inferred from homology"/>
<dbReference type="EnsemblMetazoa" id="XM_038206179.1">
    <property type="protein sequence ID" value="XP_038062107.1"/>
    <property type="gene ID" value="LOC119732602"/>
</dbReference>
<dbReference type="Proteomes" id="UP000887568">
    <property type="component" value="Unplaced"/>
</dbReference>
<dbReference type="OrthoDB" id="4321958at2759"/>
<feature type="compositionally biased region" description="Polar residues" evidence="8">
    <location>
        <begin position="62"/>
        <end position="72"/>
    </location>
</feature>
<comment type="subcellular location">
    <subcellularLocation>
        <location evidence="1">Secreted</location>
    </subcellularLocation>
</comment>
<feature type="region of interest" description="Disordered" evidence="8">
    <location>
        <begin position="281"/>
        <end position="330"/>
    </location>
</feature>
<feature type="region of interest" description="Disordered" evidence="8">
    <location>
        <begin position="40"/>
        <end position="76"/>
    </location>
</feature>
<dbReference type="Pfam" id="PF04706">
    <property type="entry name" value="Dickkopf_N"/>
    <property type="match status" value="1"/>
</dbReference>
<dbReference type="Gene3D" id="2.10.80.10">
    <property type="entry name" value="Lipase, subunit A"/>
    <property type="match status" value="1"/>
</dbReference>
<keyword evidence="9" id="KW-0472">Membrane</keyword>
<dbReference type="InterPro" id="IPR039863">
    <property type="entry name" value="DKK1-4"/>
</dbReference>
<evidence type="ECO:0000256" key="7">
    <source>
        <dbReference type="ARBA" id="ARBA00023157"/>
    </source>
</evidence>
<evidence type="ECO:0000256" key="1">
    <source>
        <dbReference type="ARBA" id="ARBA00004613"/>
    </source>
</evidence>
<keyword evidence="7" id="KW-1015">Disulfide bond</keyword>
<evidence type="ECO:0000259" key="11">
    <source>
        <dbReference type="Pfam" id="PF21481"/>
    </source>
</evidence>
<dbReference type="InterPro" id="IPR048500">
    <property type="entry name" value="DIKK1/2/4_C-subdom1"/>
</dbReference>
<feature type="region of interest" description="Disordered" evidence="8">
    <location>
        <begin position="247"/>
        <end position="266"/>
    </location>
</feature>
<keyword evidence="9" id="KW-1133">Transmembrane helix</keyword>
<feature type="compositionally biased region" description="Acidic residues" evidence="8">
    <location>
        <begin position="253"/>
        <end position="264"/>
    </location>
</feature>
<protein>
    <submittedName>
        <fullName evidence="12">Uncharacterized protein</fullName>
    </submittedName>
</protein>
<comment type="similarity">
    <text evidence="2">Belongs to the dickkopf family.</text>
</comment>
<feature type="compositionally biased region" description="Basic and acidic residues" evidence="8">
    <location>
        <begin position="40"/>
        <end position="54"/>
    </location>
</feature>
<accession>A0A914AE85</accession>